<protein>
    <submittedName>
        <fullName evidence="2">Uncharacterized protein</fullName>
    </submittedName>
</protein>
<dbReference type="OrthoDB" id="95845at203682"/>
<evidence type="ECO:0000256" key="1">
    <source>
        <dbReference type="SAM" id="MobiDB-lite"/>
    </source>
</evidence>
<keyword evidence="3" id="KW-1185">Reference proteome</keyword>
<evidence type="ECO:0000313" key="2">
    <source>
        <dbReference type="EMBL" id="QDU27220.1"/>
    </source>
</evidence>
<gene>
    <name evidence="2" type="ORF">ETAA8_23050</name>
</gene>
<dbReference type="Proteomes" id="UP000315017">
    <property type="component" value="Chromosome"/>
</dbReference>
<dbReference type="EMBL" id="CP036274">
    <property type="protein sequence ID" value="QDU27220.1"/>
    <property type="molecule type" value="Genomic_DNA"/>
</dbReference>
<proteinExistence type="predicted"/>
<accession>A0A517YAF7</accession>
<feature type="region of interest" description="Disordered" evidence="1">
    <location>
        <begin position="41"/>
        <end position="67"/>
    </location>
</feature>
<dbReference type="KEGG" id="aagg:ETAA8_23050"/>
<feature type="compositionally biased region" description="Basic and acidic residues" evidence="1">
    <location>
        <begin position="41"/>
        <end position="50"/>
    </location>
</feature>
<dbReference type="RefSeq" id="WP_145088084.1">
    <property type="nucleotide sequence ID" value="NZ_CP036274.1"/>
</dbReference>
<reference evidence="2 3" key="1">
    <citation type="submission" date="2019-02" db="EMBL/GenBank/DDBJ databases">
        <title>Deep-cultivation of Planctomycetes and their phenomic and genomic characterization uncovers novel biology.</title>
        <authorList>
            <person name="Wiegand S."/>
            <person name="Jogler M."/>
            <person name="Boedeker C."/>
            <person name="Pinto D."/>
            <person name="Vollmers J."/>
            <person name="Rivas-Marin E."/>
            <person name="Kohn T."/>
            <person name="Peeters S.H."/>
            <person name="Heuer A."/>
            <person name="Rast P."/>
            <person name="Oberbeckmann S."/>
            <person name="Bunk B."/>
            <person name="Jeske O."/>
            <person name="Meyerdierks A."/>
            <person name="Storesund J.E."/>
            <person name="Kallscheuer N."/>
            <person name="Luecker S."/>
            <person name="Lage O.M."/>
            <person name="Pohl T."/>
            <person name="Merkel B.J."/>
            <person name="Hornburger P."/>
            <person name="Mueller R.-W."/>
            <person name="Bruemmer F."/>
            <person name="Labrenz M."/>
            <person name="Spormann A.M."/>
            <person name="Op den Camp H."/>
            <person name="Overmann J."/>
            <person name="Amann R."/>
            <person name="Jetten M.S.M."/>
            <person name="Mascher T."/>
            <person name="Medema M.H."/>
            <person name="Devos D.P."/>
            <person name="Kaster A.-K."/>
            <person name="Ovreas L."/>
            <person name="Rohde M."/>
            <person name="Galperin M.Y."/>
            <person name="Jogler C."/>
        </authorList>
    </citation>
    <scope>NUCLEOTIDE SEQUENCE [LARGE SCALE GENOMIC DNA]</scope>
    <source>
        <strain evidence="2 3">ETA_A8</strain>
    </source>
</reference>
<name>A0A517YAF7_9BACT</name>
<dbReference type="AlphaFoldDB" id="A0A517YAF7"/>
<evidence type="ECO:0000313" key="3">
    <source>
        <dbReference type="Proteomes" id="UP000315017"/>
    </source>
</evidence>
<sequence>MELHNILIYHCVACGRIVHAEPEAKVPQCCGHAMVKASEETVHGLESGKDWDDDLDPEFKPTNLEDD</sequence>
<organism evidence="2 3">
    <name type="scientific">Anatilimnocola aggregata</name>
    <dbReference type="NCBI Taxonomy" id="2528021"/>
    <lineage>
        <taxon>Bacteria</taxon>
        <taxon>Pseudomonadati</taxon>
        <taxon>Planctomycetota</taxon>
        <taxon>Planctomycetia</taxon>
        <taxon>Pirellulales</taxon>
        <taxon>Pirellulaceae</taxon>
        <taxon>Anatilimnocola</taxon>
    </lineage>
</organism>